<comment type="caution">
    <text evidence="4">The sequence shown here is derived from an EMBL/GenBank/DDBJ whole genome shotgun (WGS) entry which is preliminary data.</text>
</comment>
<keyword evidence="1" id="KW-0812">Transmembrane</keyword>
<dbReference type="EMBL" id="CAVLEF010000010">
    <property type="protein sequence ID" value="CAK1547989.1"/>
    <property type="molecule type" value="Genomic_DNA"/>
</dbReference>
<dbReference type="SMART" id="SM00703">
    <property type="entry name" value="NRF"/>
    <property type="match status" value="1"/>
</dbReference>
<evidence type="ECO:0000313" key="4">
    <source>
        <dbReference type="EMBL" id="CAK1547989.1"/>
    </source>
</evidence>
<feature type="transmembrane region" description="Helical" evidence="1">
    <location>
        <begin position="640"/>
        <end position="661"/>
    </location>
</feature>
<keyword evidence="2" id="KW-0732">Signal</keyword>
<dbReference type="PANTHER" id="PTHR11161">
    <property type="entry name" value="O-ACYLTRANSFERASE"/>
    <property type="match status" value="1"/>
</dbReference>
<feature type="transmembrane region" description="Helical" evidence="1">
    <location>
        <begin position="673"/>
        <end position="695"/>
    </location>
</feature>
<dbReference type="InterPro" id="IPR052728">
    <property type="entry name" value="O2_lipid_transport_reg"/>
</dbReference>
<dbReference type="AlphaFoldDB" id="A0AAV1JHV1"/>
<dbReference type="InterPro" id="IPR006621">
    <property type="entry name" value="Nose-resist-to-fluoxetine_N"/>
</dbReference>
<gene>
    <name evidence="4" type="ORF">LNINA_LOCUS7423</name>
</gene>
<feature type="chain" id="PRO_5043718327" description="Nose resistant-to-fluoxetine protein N-terminal domain-containing protein" evidence="2">
    <location>
        <begin position="21"/>
        <end position="810"/>
    </location>
</feature>
<dbReference type="Proteomes" id="UP001497472">
    <property type="component" value="Unassembled WGS sequence"/>
</dbReference>
<dbReference type="InterPro" id="IPR002656">
    <property type="entry name" value="Acyl_transf_3_dom"/>
</dbReference>
<dbReference type="GO" id="GO:0016747">
    <property type="term" value="F:acyltransferase activity, transferring groups other than amino-acyl groups"/>
    <property type="evidence" value="ECO:0007669"/>
    <property type="project" value="InterPro"/>
</dbReference>
<keyword evidence="1" id="KW-0472">Membrane</keyword>
<keyword evidence="5" id="KW-1185">Reference proteome</keyword>
<protein>
    <recommendedName>
        <fullName evidence="3">Nose resistant-to-fluoxetine protein N-terminal domain-containing protein</fullName>
    </recommendedName>
</protein>
<evidence type="ECO:0000256" key="2">
    <source>
        <dbReference type="SAM" id="SignalP"/>
    </source>
</evidence>
<feature type="transmembrane region" description="Helical" evidence="1">
    <location>
        <begin position="418"/>
        <end position="439"/>
    </location>
</feature>
<sequence length="810" mass="91858">MPSKLRIIIICLTLVICASATRRNGANSKKEPRPKKALHLHEELMDNLFIIYDPSFFAVVWPKIKNGVHLNLDRYCWGELSVLYKDYLDGRAWAYKTADATGRYSSSFFAGNKFWLGSKQQCRVLNEAFESREEDETWGEFYSGDYLNTLLRKEKRYGNNHQDWHSLVERDELMRRVVQSDNSPPFTLEYSTLRIELNITKFSLAKSYEVTLGVCLPRSCSPEDVVSIVNFSIMLNHLKTNNSLSRTVRVVSVRQAAGYDIKNDVVAVLTILMSLVFVLLALVATLVDLDFAKHEKINFAVTPTHNISDTPRSRSVDVKSLNSTLRISDVKVHRMVPSVSSEVSGNCVRCGKYRKQCAISRQFETFPPCPRAKFDSCATQERKKGYFKGLLLSFSIKQSWKRIFNTNMANKDLSVVHAVKVVLTLWIIFVHVATVVSYLSDSGDINEYNLMYYILTSGTLVFDTLFFARGMFSAHHFFYLKGRYSVKELVACGGPCGQASQLLCFIANRIIRLLPPYIYTIFLTSVLARVTSESSVLSLPENDAHNCHEHWWRNLLYINNFYPVGEQCMQISWYLSTETQLHMLGALLCLLLTTRKKRWFAVFALLLLLLPSGFDIFTAYSSAGHNYRWNSAYAAYVDIIMSPWSHIAPYFLGILTGWMIYRIDGLLTVSKRWSLCLWTMSVVGVAGSCAAASVGARGPPAFLHLIWPCVWIWPNIVFSTKFAYKTRELLNSAVAAGLSRLCYCALLLHGPLAQFILLSLDTALCSDFVCICFYFLGVLVCTLVAALVLSLLVEMPTCSFLRRLADLAHR</sequence>
<reference evidence="4 5" key="1">
    <citation type="submission" date="2023-11" db="EMBL/GenBank/DDBJ databases">
        <authorList>
            <person name="Okamura Y."/>
        </authorList>
    </citation>
    <scope>NUCLEOTIDE SEQUENCE [LARGE SCALE GENOMIC DNA]</scope>
</reference>
<keyword evidence="1" id="KW-1133">Transmembrane helix</keyword>
<feature type="transmembrane region" description="Helical" evidence="1">
    <location>
        <begin position="599"/>
        <end position="620"/>
    </location>
</feature>
<feature type="transmembrane region" description="Helical" evidence="1">
    <location>
        <begin position="730"/>
        <end position="748"/>
    </location>
</feature>
<organism evidence="4 5">
    <name type="scientific">Leptosia nina</name>
    <dbReference type="NCBI Taxonomy" id="320188"/>
    <lineage>
        <taxon>Eukaryota</taxon>
        <taxon>Metazoa</taxon>
        <taxon>Ecdysozoa</taxon>
        <taxon>Arthropoda</taxon>
        <taxon>Hexapoda</taxon>
        <taxon>Insecta</taxon>
        <taxon>Pterygota</taxon>
        <taxon>Neoptera</taxon>
        <taxon>Endopterygota</taxon>
        <taxon>Lepidoptera</taxon>
        <taxon>Glossata</taxon>
        <taxon>Ditrysia</taxon>
        <taxon>Papilionoidea</taxon>
        <taxon>Pieridae</taxon>
        <taxon>Pierinae</taxon>
        <taxon>Leptosia</taxon>
    </lineage>
</organism>
<evidence type="ECO:0000256" key="1">
    <source>
        <dbReference type="SAM" id="Phobius"/>
    </source>
</evidence>
<feature type="signal peptide" evidence="2">
    <location>
        <begin position="1"/>
        <end position="20"/>
    </location>
</feature>
<proteinExistence type="predicted"/>
<accession>A0AAV1JHV1</accession>
<evidence type="ECO:0000313" key="5">
    <source>
        <dbReference type="Proteomes" id="UP001497472"/>
    </source>
</evidence>
<dbReference type="Pfam" id="PF01757">
    <property type="entry name" value="Acyl_transf_3"/>
    <property type="match status" value="1"/>
</dbReference>
<dbReference type="Pfam" id="PF20146">
    <property type="entry name" value="NRF"/>
    <property type="match status" value="1"/>
</dbReference>
<evidence type="ECO:0000259" key="3">
    <source>
        <dbReference type="SMART" id="SM00703"/>
    </source>
</evidence>
<feature type="transmembrane region" description="Helical" evidence="1">
    <location>
        <begin position="701"/>
        <end position="718"/>
    </location>
</feature>
<feature type="domain" description="Nose resistant-to-fluoxetine protein N-terminal" evidence="3">
    <location>
        <begin position="73"/>
        <end position="247"/>
    </location>
</feature>
<feature type="transmembrane region" description="Helical" evidence="1">
    <location>
        <begin position="265"/>
        <end position="287"/>
    </location>
</feature>
<feature type="transmembrane region" description="Helical" evidence="1">
    <location>
        <begin position="768"/>
        <end position="793"/>
    </location>
</feature>
<name>A0AAV1JHV1_9NEOP</name>
<feature type="transmembrane region" description="Helical" evidence="1">
    <location>
        <begin position="451"/>
        <end position="472"/>
    </location>
</feature>
<dbReference type="PANTHER" id="PTHR11161:SF72">
    <property type="entry name" value="FI21449P1"/>
    <property type="match status" value="1"/>
</dbReference>